<dbReference type="Gene3D" id="3.40.710.10">
    <property type="entry name" value="DD-peptidase/beta-lactamase superfamily"/>
    <property type="match status" value="2"/>
</dbReference>
<accession>A0ABT3PRQ2</accession>
<dbReference type="GO" id="GO:0009002">
    <property type="term" value="F:serine-type D-Ala-D-Ala carboxypeptidase activity"/>
    <property type="evidence" value="ECO:0007669"/>
    <property type="project" value="UniProtKB-EC"/>
</dbReference>
<comment type="similarity">
    <text evidence="1">Belongs to the peptidase S13 family.</text>
</comment>
<keyword evidence="2 3" id="KW-0378">Hydrolase</keyword>
<comment type="caution">
    <text evidence="3">The sequence shown here is derived from an EMBL/GenBank/DDBJ whole genome shotgun (WGS) entry which is preliminary data.</text>
</comment>
<dbReference type="RefSeq" id="WP_265767328.1">
    <property type="nucleotide sequence ID" value="NZ_JAGGJA010000014.1"/>
</dbReference>
<dbReference type="InterPro" id="IPR012338">
    <property type="entry name" value="Beta-lactam/transpept-like"/>
</dbReference>
<sequence length="466" mass="52968">MNDVVKNRTVVALLLTIMATLGIMSCRSSEGLTKEETGSTNRTNLAMAFDTSDVFSGNFTGFALYDPAVDSMIYAQNERRYFTPASNTKLFTFYTGLKLLPEKLPALQYVERGDSLVFWGTGDPSFLRSDLDNGLIFEFLKNSTKELYYSDSHYRDEGLGPGWAWGDYQYAYSAEKSPFPMYGNMVEFKMQEVTTTSIRGDSSGLNINPPLFREYLEKGTPKDAQNGQLVLERPFSRNTFRYLPASDTSTFTIHKPYHYTPQLIVEMLSDTLDKPVQYVKEQLPENPQKLYSVNADTLYKKMLQPSDNFIAEQLLLASSSELEKPLNTATVIDTMKETHLSGMPDEPQWVDGSGLSRYNMFTPRSMIWLLQQIDKEFKSDKNLFELLAIGGEKGTIRHWYGARDGGPPYIFAKTGTLSNNHCLSGYILTESGNKLLFSFMNNHYVGSSSMVKREMEKVLWFIHQQF</sequence>
<name>A0ABT3PRQ2_9BACT</name>
<dbReference type="PROSITE" id="PS51257">
    <property type="entry name" value="PROKAR_LIPOPROTEIN"/>
    <property type="match status" value="1"/>
</dbReference>
<proteinExistence type="inferred from homology"/>
<dbReference type="InterPro" id="IPR000667">
    <property type="entry name" value="Peptidase_S13"/>
</dbReference>
<evidence type="ECO:0000313" key="3">
    <source>
        <dbReference type="EMBL" id="MCW9708544.1"/>
    </source>
</evidence>
<keyword evidence="3" id="KW-0121">Carboxypeptidase</keyword>
<protein>
    <submittedName>
        <fullName evidence="3">D-alanyl-D-alanine carboxypeptidase</fullName>
        <ecNumber evidence="3">3.4.16.4</ecNumber>
    </submittedName>
</protein>
<reference evidence="3 4" key="1">
    <citation type="submission" date="2021-03" db="EMBL/GenBank/DDBJ databases">
        <title>Aliifodinibius sp. nov., a new bacterium isolated from saline soil.</title>
        <authorList>
            <person name="Galisteo C."/>
            <person name="De La Haba R."/>
            <person name="Sanchez-Porro C."/>
            <person name="Ventosa A."/>
        </authorList>
    </citation>
    <scope>NUCLEOTIDE SEQUENCE [LARGE SCALE GENOMIC DNA]</scope>
    <source>
        <strain evidence="3 4">1BSP15-2V2</strain>
    </source>
</reference>
<evidence type="ECO:0000256" key="1">
    <source>
        <dbReference type="ARBA" id="ARBA00006096"/>
    </source>
</evidence>
<dbReference type="SUPFAM" id="SSF56601">
    <property type="entry name" value="beta-lactamase/transpeptidase-like"/>
    <property type="match status" value="1"/>
</dbReference>
<dbReference type="EMBL" id="JAGGJA010000014">
    <property type="protein sequence ID" value="MCW9708544.1"/>
    <property type="molecule type" value="Genomic_DNA"/>
</dbReference>
<dbReference type="Proteomes" id="UP001207918">
    <property type="component" value="Unassembled WGS sequence"/>
</dbReference>
<evidence type="ECO:0000313" key="4">
    <source>
        <dbReference type="Proteomes" id="UP001207918"/>
    </source>
</evidence>
<dbReference type="PANTHER" id="PTHR30023">
    <property type="entry name" value="D-ALANYL-D-ALANINE CARBOXYPEPTIDASE"/>
    <property type="match status" value="1"/>
</dbReference>
<dbReference type="PRINTS" id="PR00922">
    <property type="entry name" value="DADACBPTASE3"/>
</dbReference>
<organism evidence="3 4">
    <name type="scientific">Fodinibius salsisoli</name>
    <dbReference type="NCBI Taxonomy" id="2820877"/>
    <lineage>
        <taxon>Bacteria</taxon>
        <taxon>Pseudomonadati</taxon>
        <taxon>Balneolota</taxon>
        <taxon>Balneolia</taxon>
        <taxon>Balneolales</taxon>
        <taxon>Balneolaceae</taxon>
        <taxon>Fodinibius</taxon>
    </lineage>
</organism>
<dbReference type="PANTHER" id="PTHR30023:SF0">
    <property type="entry name" value="PENICILLIN-SENSITIVE CARBOXYPEPTIDASE A"/>
    <property type="match status" value="1"/>
</dbReference>
<gene>
    <name evidence="3" type="ORF">J6I44_16905</name>
</gene>
<dbReference type="EC" id="3.4.16.4" evidence="3"/>
<dbReference type="Pfam" id="PF02113">
    <property type="entry name" value="Peptidase_S13"/>
    <property type="match status" value="1"/>
</dbReference>
<evidence type="ECO:0000256" key="2">
    <source>
        <dbReference type="ARBA" id="ARBA00022801"/>
    </source>
</evidence>
<keyword evidence="3" id="KW-0645">Protease</keyword>
<keyword evidence="4" id="KW-1185">Reference proteome</keyword>